<dbReference type="InterPro" id="IPR001611">
    <property type="entry name" value="Leu-rich_rpt"/>
</dbReference>
<evidence type="ECO:0000256" key="2">
    <source>
        <dbReference type="ARBA" id="ARBA00022737"/>
    </source>
</evidence>
<dbReference type="AlphaFoldDB" id="A0A9R1UN76"/>
<comment type="caution">
    <text evidence="4">The sequence shown here is derived from an EMBL/GenBank/DDBJ whole genome shotgun (WGS) entry which is preliminary data.</text>
</comment>
<dbReference type="InterPro" id="IPR050647">
    <property type="entry name" value="Plant_LRR-RLKs"/>
</dbReference>
<dbReference type="Gene3D" id="3.80.10.10">
    <property type="entry name" value="Ribonuclease Inhibitor"/>
    <property type="match status" value="1"/>
</dbReference>
<dbReference type="EMBL" id="NBSK02000008">
    <property type="protein sequence ID" value="KAJ0190107.1"/>
    <property type="molecule type" value="Genomic_DNA"/>
</dbReference>
<keyword evidence="3" id="KW-0325">Glycoprotein</keyword>
<dbReference type="SUPFAM" id="SSF52058">
    <property type="entry name" value="L domain-like"/>
    <property type="match status" value="1"/>
</dbReference>
<accession>A0A9R1UN76</accession>
<evidence type="ECO:0000256" key="1">
    <source>
        <dbReference type="ARBA" id="ARBA00022614"/>
    </source>
</evidence>
<keyword evidence="2" id="KW-0677">Repeat</keyword>
<keyword evidence="5" id="KW-1185">Reference proteome</keyword>
<evidence type="ECO:0000256" key="3">
    <source>
        <dbReference type="ARBA" id="ARBA00023180"/>
    </source>
</evidence>
<evidence type="ECO:0000313" key="4">
    <source>
        <dbReference type="EMBL" id="KAJ0190107.1"/>
    </source>
</evidence>
<keyword evidence="1" id="KW-0433">Leucine-rich repeat</keyword>
<dbReference type="FunFam" id="3.80.10.10:FF:000383">
    <property type="entry name" value="Leucine-rich repeat receptor protein kinase EMS1"/>
    <property type="match status" value="1"/>
</dbReference>
<dbReference type="PANTHER" id="PTHR48056">
    <property type="entry name" value="LRR RECEPTOR-LIKE SERINE/THREONINE-PROTEIN KINASE-RELATED"/>
    <property type="match status" value="1"/>
</dbReference>
<dbReference type="PANTHER" id="PTHR48056:SF78">
    <property type="entry name" value="PROTEIN KINASE DOMAIN-CONTAINING PROTEIN"/>
    <property type="match status" value="1"/>
</dbReference>
<dbReference type="InterPro" id="IPR032675">
    <property type="entry name" value="LRR_dom_sf"/>
</dbReference>
<sequence length="91" mass="10160">MNLTGVLPKEFANLHSLQEIDLSRNYISGPIPASYGQLRLRVLSFLGNRINGSIPEALGDMSTLEEFRIDGTTLSGRIPDFIGNWRNLTRL</sequence>
<protein>
    <recommendedName>
        <fullName evidence="6">Leucine-rich repeat-containing N-terminal plant-type domain-containing protein</fullName>
    </recommendedName>
</protein>
<proteinExistence type="predicted"/>
<name>A0A9R1UN76_LACSA</name>
<evidence type="ECO:0008006" key="6">
    <source>
        <dbReference type="Google" id="ProtNLM"/>
    </source>
</evidence>
<reference evidence="4 5" key="1">
    <citation type="journal article" date="2017" name="Nat. Commun.">
        <title>Genome assembly with in vitro proximity ligation data and whole-genome triplication in lettuce.</title>
        <authorList>
            <person name="Reyes-Chin-Wo S."/>
            <person name="Wang Z."/>
            <person name="Yang X."/>
            <person name="Kozik A."/>
            <person name="Arikit S."/>
            <person name="Song C."/>
            <person name="Xia L."/>
            <person name="Froenicke L."/>
            <person name="Lavelle D.O."/>
            <person name="Truco M.J."/>
            <person name="Xia R."/>
            <person name="Zhu S."/>
            <person name="Xu C."/>
            <person name="Xu H."/>
            <person name="Xu X."/>
            <person name="Cox K."/>
            <person name="Korf I."/>
            <person name="Meyers B.C."/>
            <person name="Michelmore R.W."/>
        </authorList>
    </citation>
    <scope>NUCLEOTIDE SEQUENCE [LARGE SCALE GENOMIC DNA]</scope>
    <source>
        <strain evidence="5">cv. Salinas</strain>
        <tissue evidence="4">Seedlings</tissue>
    </source>
</reference>
<organism evidence="4 5">
    <name type="scientific">Lactuca sativa</name>
    <name type="common">Garden lettuce</name>
    <dbReference type="NCBI Taxonomy" id="4236"/>
    <lineage>
        <taxon>Eukaryota</taxon>
        <taxon>Viridiplantae</taxon>
        <taxon>Streptophyta</taxon>
        <taxon>Embryophyta</taxon>
        <taxon>Tracheophyta</taxon>
        <taxon>Spermatophyta</taxon>
        <taxon>Magnoliopsida</taxon>
        <taxon>eudicotyledons</taxon>
        <taxon>Gunneridae</taxon>
        <taxon>Pentapetalae</taxon>
        <taxon>asterids</taxon>
        <taxon>campanulids</taxon>
        <taxon>Asterales</taxon>
        <taxon>Asteraceae</taxon>
        <taxon>Cichorioideae</taxon>
        <taxon>Cichorieae</taxon>
        <taxon>Lactucinae</taxon>
        <taxon>Lactuca</taxon>
    </lineage>
</organism>
<evidence type="ECO:0000313" key="5">
    <source>
        <dbReference type="Proteomes" id="UP000235145"/>
    </source>
</evidence>
<dbReference type="Proteomes" id="UP000235145">
    <property type="component" value="Unassembled WGS sequence"/>
</dbReference>
<gene>
    <name evidence="4" type="ORF">LSAT_V11C800404870</name>
</gene>
<dbReference type="Pfam" id="PF00560">
    <property type="entry name" value="LRR_1"/>
    <property type="match status" value="2"/>
</dbReference>